<accession>A0A914ZU16</accession>
<feature type="domain" description="RanBP2-type" evidence="7">
    <location>
        <begin position="454"/>
        <end position="483"/>
    </location>
</feature>
<dbReference type="WBParaSite" id="PgB16_g016_t01">
    <property type="protein sequence ID" value="PgB16_g016_t01"/>
    <property type="gene ID" value="PgB16_g016"/>
</dbReference>
<feature type="region of interest" description="Disordered" evidence="5">
    <location>
        <begin position="242"/>
        <end position="266"/>
    </location>
</feature>
<evidence type="ECO:0000313" key="9">
    <source>
        <dbReference type="WBParaSite" id="PgB16_g016_t01"/>
    </source>
</evidence>
<evidence type="ECO:0000256" key="4">
    <source>
        <dbReference type="PROSITE-ProRule" id="PRU00322"/>
    </source>
</evidence>
<evidence type="ECO:0000256" key="3">
    <source>
        <dbReference type="ARBA" id="ARBA00022833"/>
    </source>
</evidence>
<evidence type="ECO:0000313" key="8">
    <source>
        <dbReference type="Proteomes" id="UP000887569"/>
    </source>
</evidence>
<dbReference type="InterPro" id="IPR000156">
    <property type="entry name" value="Ran_bind_dom"/>
</dbReference>
<reference evidence="9 10" key="1">
    <citation type="submission" date="2022-11" db="UniProtKB">
        <authorList>
            <consortium name="WormBaseParasite"/>
        </authorList>
    </citation>
    <scope>IDENTIFICATION</scope>
</reference>
<evidence type="ECO:0000256" key="2">
    <source>
        <dbReference type="ARBA" id="ARBA00022771"/>
    </source>
</evidence>
<dbReference type="WBParaSite" id="PgB16_g016_t02">
    <property type="protein sequence ID" value="PgB16_g016_t02"/>
    <property type="gene ID" value="PgB16_g016"/>
</dbReference>
<feature type="compositionally biased region" description="Basic and acidic residues" evidence="5">
    <location>
        <begin position="427"/>
        <end position="441"/>
    </location>
</feature>
<proteinExistence type="predicted"/>
<feature type="domain" description="RanBD1" evidence="6">
    <location>
        <begin position="829"/>
        <end position="960"/>
    </location>
</feature>
<dbReference type="Gene3D" id="4.10.1060.10">
    <property type="entry name" value="Zinc finger, RanBP2-type"/>
    <property type="match status" value="1"/>
</dbReference>
<dbReference type="GO" id="GO:0008270">
    <property type="term" value="F:zinc ion binding"/>
    <property type="evidence" value="ECO:0007669"/>
    <property type="project" value="UniProtKB-KW"/>
</dbReference>
<keyword evidence="2 4" id="KW-0863">Zinc-finger</keyword>
<feature type="region of interest" description="Disordered" evidence="5">
    <location>
        <begin position="409"/>
        <end position="441"/>
    </location>
</feature>
<dbReference type="InterPro" id="IPR045255">
    <property type="entry name" value="RanBP1-like"/>
</dbReference>
<feature type="domain" description="RanBD1" evidence="6">
    <location>
        <begin position="275"/>
        <end position="411"/>
    </location>
</feature>
<dbReference type="PROSITE" id="PS01358">
    <property type="entry name" value="ZF_RANBP2_1"/>
    <property type="match status" value="1"/>
</dbReference>
<dbReference type="SMART" id="SM00160">
    <property type="entry name" value="RanBD"/>
    <property type="match status" value="2"/>
</dbReference>
<dbReference type="CDD" id="cd00835">
    <property type="entry name" value="RanBD_family"/>
    <property type="match status" value="1"/>
</dbReference>
<evidence type="ECO:0000256" key="1">
    <source>
        <dbReference type="ARBA" id="ARBA00022723"/>
    </source>
</evidence>
<evidence type="ECO:0000313" key="10">
    <source>
        <dbReference type="WBParaSite" id="PgB16_g016_t02"/>
    </source>
</evidence>
<feature type="compositionally biased region" description="Polar residues" evidence="5">
    <location>
        <begin position="794"/>
        <end position="806"/>
    </location>
</feature>
<dbReference type="SUPFAM" id="SSF50729">
    <property type="entry name" value="PH domain-like"/>
    <property type="match status" value="2"/>
</dbReference>
<evidence type="ECO:0000256" key="5">
    <source>
        <dbReference type="SAM" id="MobiDB-lite"/>
    </source>
</evidence>
<dbReference type="FunFam" id="2.30.29.30:FF:000018">
    <property type="entry name" value="E3 SUMO-protein ligase RanBP2"/>
    <property type="match status" value="1"/>
</dbReference>
<keyword evidence="1" id="KW-0479">Metal-binding</keyword>
<dbReference type="PANTHER" id="PTHR23138:SF179">
    <property type="entry name" value="NUCLEAR PORE COMPLEX PROTEIN"/>
    <property type="match status" value="1"/>
</dbReference>
<sequence length="1151" mass="121913">MERVHRRVRSSAHNQRSTRLHMLSMSIFSSKWPHNNSSIVLMAPQAGFTGSPFLYSIGGADASFASSNKSGLTTAMPPQANVFSSPQVAAMQKVITASPIQPQQHVFGIAANRMPASQTPLVDAAPSIPAAVPPPPPPSLSSGFVSESKVESKPVNVVGSTVEFSAPKCEAATTFGSTPKQEPPKGTTGTTTFSFSNVLSSAVQSGHAQPSVATTTAPSTNKFAGVGGGFTFGMSATKTAAFTAPKDSASPAKSDRTGKEGEEEDVPELFEPSAHFEPVIPLPDLVEVTTGEENEKVVFAERCKLYRFSSDTSEWKERGIGVLKILHDPNTASYRIVMRRDQIYKVCANHKIQAAMILTPMQKSDRAFVWLAQDFAEGEMVEEKLAARFKTIDLAKKFADTFNMARNTSATNSPIKSKGPAVTTMKQEMKTDKTVTPPKVEDIPKGFGDAFKPAAGSWECKSCYVRNNADVSVCPCCNTSKNGTPPSTNPQSTSIFTSKPMSTVAPLKGDAGRFSFGLGPTSTTAAVTPSPPVGVVTTSQPAPAVSLDKTPAAPTFGIPLMVKSSEASKTTPASTVVNVSTTTTIAQPKFNLIDKFKSNVPAVSSAPNFSLFATLSEAKSTDSAPIAVPKATFSLTATQASKAPVVAAAAAANAAPASTQPSHLPSFSFKLPTLTEAAKSSPTQMTSSVRSTVFGGPAVFGAKPIVTNENKGISGEKPKTTTFGSTSGTALFGTSGSIFGGTLSEIGSGGFAALAAMAKREPSSQEKSEKTTASVITPFGDGKFDTSGDSVFSSFSTKKSNEATNGSREKTPSKAERSDGEEEFVPTAHFEPVIPTPPLIKVKTGEEDEKVLFKARAKLFRFVDSAKEYKERGVGDIKILLNEANGKCRIVMRREQVFKVCANAPLIGGMTISKKPGTENVCIWMCKDYAEVAAGTNECFAVKFKEVAFADEFMSIFRDACGGKYAKDVSGAAQSVAKKGEGKSSPAATSEPSQITKSAEKTSCEDDGTGPMGTVGDSVTEEDYDEDPYEELADFAAKMTVTENFASPLKPAKSFEVKGSYSIGIQHDVGAMKVDLLDEEGVVQLTHFIVADTIAAGVEPKSMRYTAVDEKSKNKLIEVEFEEVQDRNDALKHIAEGVKLAIQVREEDDED</sequence>
<feature type="region of interest" description="Disordered" evidence="5">
    <location>
        <begin position="976"/>
        <end position="1018"/>
    </location>
</feature>
<organism evidence="8 10">
    <name type="scientific">Parascaris univalens</name>
    <name type="common">Nematode worm</name>
    <dbReference type="NCBI Taxonomy" id="6257"/>
    <lineage>
        <taxon>Eukaryota</taxon>
        <taxon>Metazoa</taxon>
        <taxon>Ecdysozoa</taxon>
        <taxon>Nematoda</taxon>
        <taxon>Chromadorea</taxon>
        <taxon>Rhabditida</taxon>
        <taxon>Spirurina</taxon>
        <taxon>Ascaridomorpha</taxon>
        <taxon>Ascaridoidea</taxon>
        <taxon>Ascarididae</taxon>
        <taxon>Parascaris</taxon>
    </lineage>
</organism>
<feature type="compositionally biased region" description="Basic and acidic residues" evidence="5">
    <location>
        <begin position="807"/>
        <end position="818"/>
    </location>
</feature>
<keyword evidence="3" id="KW-0862">Zinc</keyword>
<name>A0A914ZU16_PARUN</name>
<dbReference type="GO" id="GO:0005643">
    <property type="term" value="C:nuclear pore"/>
    <property type="evidence" value="ECO:0007669"/>
    <property type="project" value="TreeGrafter"/>
</dbReference>
<feature type="region of interest" description="Disordered" evidence="5">
    <location>
        <begin position="760"/>
        <end position="779"/>
    </location>
</feature>
<dbReference type="PANTHER" id="PTHR23138">
    <property type="entry name" value="RAN BINDING PROTEIN"/>
    <property type="match status" value="1"/>
</dbReference>
<dbReference type="Gene3D" id="2.30.29.30">
    <property type="entry name" value="Pleckstrin-homology domain (PH domain)/Phosphotyrosine-binding domain (PTB)"/>
    <property type="match status" value="2"/>
</dbReference>
<dbReference type="InterPro" id="IPR001876">
    <property type="entry name" value="Znf_RanBP2"/>
</dbReference>
<feature type="compositionally biased region" description="Polar residues" evidence="5">
    <location>
        <begin position="986"/>
        <end position="997"/>
    </location>
</feature>
<dbReference type="InterPro" id="IPR011993">
    <property type="entry name" value="PH-like_dom_sf"/>
</dbReference>
<dbReference type="Proteomes" id="UP000887569">
    <property type="component" value="Unplaced"/>
</dbReference>
<dbReference type="Pfam" id="PF00638">
    <property type="entry name" value="Ran_BP1"/>
    <property type="match status" value="2"/>
</dbReference>
<dbReference type="GO" id="GO:0005737">
    <property type="term" value="C:cytoplasm"/>
    <property type="evidence" value="ECO:0007669"/>
    <property type="project" value="TreeGrafter"/>
</dbReference>
<protein>
    <submittedName>
        <fullName evidence="9 10">E3 SUMO-protein ligase RanBP2</fullName>
    </submittedName>
</protein>
<dbReference type="SMART" id="SM00547">
    <property type="entry name" value="ZnF_RBZ"/>
    <property type="match status" value="1"/>
</dbReference>
<dbReference type="AlphaFoldDB" id="A0A914ZU16"/>
<feature type="region of interest" description="Disordered" evidence="5">
    <location>
        <begin position="794"/>
        <end position="824"/>
    </location>
</feature>
<dbReference type="PROSITE" id="PS50199">
    <property type="entry name" value="ZF_RANBP2_2"/>
    <property type="match status" value="1"/>
</dbReference>
<keyword evidence="8" id="KW-1185">Reference proteome</keyword>
<evidence type="ECO:0000259" key="7">
    <source>
        <dbReference type="PROSITE" id="PS50199"/>
    </source>
</evidence>
<evidence type="ECO:0000259" key="6">
    <source>
        <dbReference type="PROSITE" id="PS50196"/>
    </source>
</evidence>
<feature type="compositionally biased region" description="Basic and acidic residues" evidence="5">
    <location>
        <begin position="760"/>
        <end position="770"/>
    </location>
</feature>
<dbReference type="GO" id="GO:0005096">
    <property type="term" value="F:GTPase activator activity"/>
    <property type="evidence" value="ECO:0007669"/>
    <property type="project" value="TreeGrafter"/>
</dbReference>
<dbReference type="PROSITE" id="PS50196">
    <property type="entry name" value="RANBD1"/>
    <property type="match status" value="2"/>
</dbReference>